<sequence>MEAASPQYVVSPPPYEEKFQSSRGYPTQQSLPPIHHQQSNYTPFRPRAYPHPPYDQPQHPSQPQQWNIQSAYTHYNPIQQHPQDQWQPAPYVAPSSSQPYLPPSQPDTQQRSPRQRPCVIPREIAFSPTKRF</sequence>
<dbReference type="EMBL" id="MNBE01000639">
    <property type="protein sequence ID" value="OKP01319.1"/>
    <property type="molecule type" value="Genomic_DNA"/>
</dbReference>
<feature type="compositionally biased region" description="Polar residues" evidence="1">
    <location>
        <begin position="21"/>
        <end position="42"/>
    </location>
</feature>
<organism evidence="2 3">
    <name type="scientific">Penicillium subrubescens</name>
    <dbReference type="NCBI Taxonomy" id="1316194"/>
    <lineage>
        <taxon>Eukaryota</taxon>
        <taxon>Fungi</taxon>
        <taxon>Dikarya</taxon>
        <taxon>Ascomycota</taxon>
        <taxon>Pezizomycotina</taxon>
        <taxon>Eurotiomycetes</taxon>
        <taxon>Eurotiomycetidae</taxon>
        <taxon>Eurotiales</taxon>
        <taxon>Aspergillaceae</taxon>
        <taxon>Penicillium</taxon>
    </lineage>
</organism>
<dbReference type="AlphaFoldDB" id="A0A1Q5TM74"/>
<evidence type="ECO:0000313" key="3">
    <source>
        <dbReference type="Proteomes" id="UP000186955"/>
    </source>
</evidence>
<feature type="compositionally biased region" description="Low complexity" evidence="1">
    <location>
        <begin position="56"/>
        <end position="65"/>
    </location>
</feature>
<proteinExistence type="predicted"/>
<protein>
    <submittedName>
        <fullName evidence="2">Uncharacterized protein</fullName>
    </submittedName>
</protein>
<accession>A0A1Q5TM74</accession>
<comment type="caution">
    <text evidence="2">The sequence shown here is derived from an EMBL/GenBank/DDBJ whole genome shotgun (WGS) entry which is preliminary data.</text>
</comment>
<feature type="compositionally biased region" description="Polar residues" evidence="1">
    <location>
        <begin position="66"/>
        <end position="86"/>
    </location>
</feature>
<reference evidence="2 3" key="1">
    <citation type="submission" date="2016-10" db="EMBL/GenBank/DDBJ databases">
        <title>Genome sequence of the ascomycete fungus Penicillium subrubescens.</title>
        <authorList>
            <person name="De Vries R.P."/>
            <person name="Peng M."/>
            <person name="Dilokpimol A."/>
            <person name="Hilden K."/>
            <person name="Makela M.R."/>
            <person name="Grigoriev I."/>
            <person name="Riley R."/>
            <person name="Granchi Z."/>
        </authorList>
    </citation>
    <scope>NUCLEOTIDE SEQUENCE [LARGE SCALE GENOMIC DNA]</scope>
    <source>
        <strain evidence="2 3">CBS 132785</strain>
    </source>
</reference>
<keyword evidence="3" id="KW-1185">Reference proteome</keyword>
<evidence type="ECO:0000313" key="2">
    <source>
        <dbReference type="EMBL" id="OKP01319.1"/>
    </source>
</evidence>
<name>A0A1Q5TM74_9EURO</name>
<gene>
    <name evidence="2" type="ORF">PENSUB_7309</name>
</gene>
<feature type="region of interest" description="Disordered" evidence="1">
    <location>
        <begin position="1"/>
        <end position="132"/>
    </location>
</feature>
<dbReference type="Proteomes" id="UP000186955">
    <property type="component" value="Unassembled WGS sequence"/>
</dbReference>
<evidence type="ECO:0000256" key="1">
    <source>
        <dbReference type="SAM" id="MobiDB-lite"/>
    </source>
</evidence>